<comment type="caution">
    <text evidence="1">The sequence shown here is derived from an EMBL/GenBank/DDBJ whole genome shotgun (WGS) entry which is preliminary data.</text>
</comment>
<dbReference type="AlphaFoldDB" id="A0A1V1P947"/>
<evidence type="ECO:0000313" key="1">
    <source>
        <dbReference type="EMBL" id="ETR71397.1"/>
    </source>
</evidence>
<sequence>MTLISIDTYFLSYYVDLDTFKDEHQLSDIDEIILSDSQIIEYQRGTVSGSDQLMVNILKPGTTEVSIVGSQADGSIVRYSYILEVVRAKLNDDLFNAMTVLKICSGIDPFIDTTDLDFNQSQQIDLADAIYLLQRLAEIKSEKN</sequence>
<proteinExistence type="predicted"/>
<dbReference type="EMBL" id="ATBP01000274">
    <property type="protein sequence ID" value="ETR71397.1"/>
    <property type="molecule type" value="Genomic_DNA"/>
</dbReference>
<reference evidence="2" key="1">
    <citation type="submission" date="2012-11" db="EMBL/GenBank/DDBJ databases">
        <authorList>
            <person name="Lucero-Rivera Y.E."/>
            <person name="Tovar-Ramirez D."/>
        </authorList>
    </citation>
    <scope>NUCLEOTIDE SEQUENCE [LARGE SCALE GENOMIC DNA]</scope>
    <source>
        <strain evidence="2">Araruama</strain>
    </source>
</reference>
<organism evidence="1 2">
    <name type="scientific">Candidatus Magnetoglobus multicellularis str. Araruama</name>
    <dbReference type="NCBI Taxonomy" id="890399"/>
    <lineage>
        <taxon>Bacteria</taxon>
        <taxon>Pseudomonadati</taxon>
        <taxon>Thermodesulfobacteriota</taxon>
        <taxon>Desulfobacteria</taxon>
        <taxon>Desulfobacterales</taxon>
        <taxon>Desulfobacteraceae</taxon>
        <taxon>Candidatus Magnetoglobus</taxon>
    </lineage>
</organism>
<evidence type="ECO:0000313" key="2">
    <source>
        <dbReference type="Proteomes" id="UP000189670"/>
    </source>
</evidence>
<dbReference type="Proteomes" id="UP000189670">
    <property type="component" value="Unassembled WGS sequence"/>
</dbReference>
<protein>
    <submittedName>
        <fullName evidence="1">Uncharacterized protein</fullName>
    </submittedName>
</protein>
<gene>
    <name evidence="1" type="ORF">OMM_02511</name>
</gene>
<accession>A0A1V1P947</accession>
<name>A0A1V1P947_9BACT</name>